<keyword evidence="12" id="KW-1185">Reference proteome</keyword>
<dbReference type="Proteomes" id="UP000091857">
    <property type="component" value="Chromosome 13"/>
</dbReference>
<evidence type="ECO:0000256" key="1">
    <source>
        <dbReference type="ARBA" id="ARBA00004141"/>
    </source>
</evidence>
<dbReference type="GO" id="GO:0005516">
    <property type="term" value="F:calmodulin binding"/>
    <property type="evidence" value="ECO:0007669"/>
    <property type="project" value="UniProtKB-KW"/>
</dbReference>
<dbReference type="STRING" id="3983.A0A2C9URW8"/>
<gene>
    <name evidence="8" type="primary">MLO</name>
    <name evidence="11" type="ORF">MANES_13G141100v8</name>
</gene>
<keyword evidence="6 8" id="KW-0472">Membrane</keyword>
<evidence type="ECO:0000256" key="8">
    <source>
        <dbReference type="RuleBase" id="RU280816"/>
    </source>
</evidence>
<sequence length="577" mass="65972">MEQGNASLEHTPTWAISIVCLCFILISFFLEVALHCLAEFLRKRRRKSLVSALEKTETEMMTMGFISLLLTISEVPISKICVRESVANSFLPCKDPGPAALSVTQIANISGDTSGESFCQAKGMVSLISREGVLQLKVFISVLAVFHVIYCILTMFLGMAKMRRWKAWEEETQSFEYQIANDPRRFRLTHQTSFGRRHLKIWSDNPLLFWPACFIRQFSGSASKADYFTLRNGFILANVAEGTFNFQKFLVRAFDDDFQQIVGIRLWIWILSLFFIVFCAKEFYNYYWLPFIPLLLVLAVGTKMEAIITQMCVESCKNMSVIRGTFLVKPSNEYFWFNRPKLLLYLLQFILIQNSFQLAFFTWAWYEYGLRSCFNKETEDIAIRITTGMGVQFLCGYVTLPIYALVTQMGSGMNRAVFTERVTKGLKNWLWKARHPLPNKISTTTTRQPLKLQCSYGTSTSNSHQLALMSPNHTETREDDNHTHKTAIEATSPSTSSTREITAEEAGTSSDGEISFASSWKKRVSGKNSSKMEEQNDEDDSKALDGDLQLSDWSVMSKYSNPDERKIIPYNRCVYNS</sequence>
<feature type="transmembrane region" description="Helical" evidence="10">
    <location>
        <begin position="381"/>
        <end position="406"/>
    </location>
</feature>
<evidence type="ECO:0000256" key="4">
    <source>
        <dbReference type="ARBA" id="ARBA00022821"/>
    </source>
</evidence>
<dbReference type="GO" id="GO:0006952">
    <property type="term" value="P:defense response"/>
    <property type="evidence" value="ECO:0007669"/>
    <property type="project" value="UniProtKB-KW"/>
</dbReference>
<dbReference type="Pfam" id="PF03094">
    <property type="entry name" value="Mlo"/>
    <property type="match status" value="1"/>
</dbReference>
<dbReference type="PANTHER" id="PTHR31942">
    <property type="entry name" value="MLO-LIKE PROTEIN 1"/>
    <property type="match status" value="1"/>
</dbReference>
<comment type="subcellular location">
    <subcellularLocation>
        <location evidence="1 8">Membrane</location>
        <topology evidence="1 8">Multi-pass membrane protein</topology>
    </subcellularLocation>
</comment>
<accession>A0A2C9URW8</accession>
<evidence type="ECO:0000256" key="2">
    <source>
        <dbReference type="ARBA" id="ARBA00006574"/>
    </source>
</evidence>
<dbReference type="Gramene" id="Manes.13G141100.1.v8.1">
    <property type="protein sequence ID" value="Manes.13G141100.1.v8.1.CDS"/>
    <property type="gene ID" value="Manes.13G141100.v8.1"/>
</dbReference>
<comment type="similarity">
    <text evidence="2 8">Belongs to the MLO family.</text>
</comment>
<feature type="compositionally biased region" description="Polar residues" evidence="9">
    <location>
        <begin position="489"/>
        <end position="500"/>
    </location>
</feature>
<keyword evidence="3 8" id="KW-0812">Transmembrane</keyword>
<feature type="transmembrane region" description="Helical" evidence="10">
    <location>
        <begin position="138"/>
        <end position="158"/>
    </location>
</feature>
<dbReference type="AlphaFoldDB" id="A0A2C9URW8"/>
<keyword evidence="7 8" id="KW-0568">Pathogenesis-related protein</keyword>
<evidence type="ECO:0000256" key="5">
    <source>
        <dbReference type="ARBA" id="ARBA00022989"/>
    </source>
</evidence>
<evidence type="ECO:0000256" key="6">
    <source>
        <dbReference type="ARBA" id="ARBA00023136"/>
    </source>
</evidence>
<evidence type="ECO:0000256" key="3">
    <source>
        <dbReference type="ARBA" id="ARBA00022692"/>
    </source>
</evidence>
<keyword evidence="4 8" id="KW-0611">Plant defense</keyword>
<evidence type="ECO:0000313" key="12">
    <source>
        <dbReference type="Proteomes" id="UP000091857"/>
    </source>
</evidence>
<feature type="compositionally biased region" description="Polar residues" evidence="9">
    <location>
        <begin position="551"/>
        <end position="560"/>
    </location>
</feature>
<name>A0A2C9URW8_MANES</name>
<feature type="compositionally biased region" description="Basic and acidic residues" evidence="9">
    <location>
        <begin position="474"/>
        <end position="487"/>
    </location>
</feature>
<feature type="transmembrane region" description="Helical" evidence="10">
    <location>
        <begin position="342"/>
        <end position="366"/>
    </location>
</feature>
<evidence type="ECO:0000256" key="10">
    <source>
        <dbReference type="SAM" id="Phobius"/>
    </source>
</evidence>
<dbReference type="PANTHER" id="PTHR31942:SF57">
    <property type="entry name" value="MLO-LIKE PROTEIN"/>
    <property type="match status" value="1"/>
</dbReference>
<dbReference type="OMA" id="GIRFWIW"/>
<comment type="function">
    <text evidence="8">May be involved in modulation of pathogen defense and leaf cell death.</text>
</comment>
<feature type="region of interest" description="Disordered" evidence="9">
    <location>
        <begin position="472"/>
        <end position="561"/>
    </location>
</feature>
<feature type="transmembrane region" description="Helical" evidence="10">
    <location>
        <begin position="284"/>
        <end position="301"/>
    </location>
</feature>
<reference evidence="12" key="1">
    <citation type="journal article" date="2016" name="Nat. Biotechnol.">
        <title>Sequencing wild and cultivated cassava and related species reveals extensive interspecific hybridization and genetic diversity.</title>
        <authorList>
            <person name="Bredeson J.V."/>
            <person name="Lyons J.B."/>
            <person name="Prochnik S.E."/>
            <person name="Wu G.A."/>
            <person name="Ha C.M."/>
            <person name="Edsinger-Gonzales E."/>
            <person name="Grimwood J."/>
            <person name="Schmutz J."/>
            <person name="Rabbi I.Y."/>
            <person name="Egesi C."/>
            <person name="Nauluvula P."/>
            <person name="Lebot V."/>
            <person name="Ndunguru J."/>
            <person name="Mkamilo G."/>
            <person name="Bart R.S."/>
            <person name="Setter T.L."/>
            <person name="Gleadow R.M."/>
            <person name="Kulakow P."/>
            <person name="Ferguson M.E."/>
            <person name="Rounsley S."/>
            <person name="Rokhsar D.S."/>
        </authorList>
    </citation>
    <scope>NUCLEOTIDE SEQUENCE [LARGE SCALE GENOMIC DNA]</scope>
    <source>
        <strain evidence="12">cv. AM560-2</strain>
    </source>
</reference>
<dbReference type="EMBL" id="CM004399">
    <property type="protein sequence ID" value="OAY33988.1"/>
    <property type="molecule type" value="Genomic_DNA"/>
</dbReference>
<feature type="compositionally biased region" description="Polar residues" evidence="9">
    <location>
        <begin position="507"/>
        <end position="518"/>
    </location>
</feature>
<dbReference type="OrthoDB" id="1388414at2759"/>
<evidence type="ECO:0000256" key="7">
    <source>
        <dbReference type="ARBA" id="ARBA00023265"/>
    </source>
</evidence>
<organism evidence="11 12">
    <name type="scientific">Manihot esculenta</name>
    <name type="common">Cassava</name>
    <name type="synonym">Jatropha manihot</name>
    <dbReference type="NCBI Taxonomy" id="3983"/>
    <lineage>
        <taxon>Eukaryota</taxon>
        <taxon>Viridiplantae</taxon>
        <taxon>Streptophyta</taxon>
        <taxon>Embryophyta</taxon>
        <taxon>Tracheophyta</taxon>
        <taxon>Spermatophyta</taxon>
        <taxon>Magnoliopsida</taxon>
        <taxon>eudicotyledons</taxon>
        <taxon>Gunneridae</taxon>
        <taxon>Pentapetalae</taxon>
        <taxon>rosids</taxon>
        <taxon>fabids</taxon>
        <taxon>Malpighiales</taxon>
        <taxon>Euphorbiaceae</taxon>
        <taxon>Crotonoideae</taxon>
        <taxon>Manihoteae</taxon>
        <taxon>Manihot</taxon>
    </lineage>
</organism>
<keyword evidence="5 8" id="KW-1133">Transmembrane helix</keyword>
<keyword evidence="8" id="KW-0112">Calmodulin-binding</keyword>
<dbReference type="InterPro" id="IPR004326">
    <property type="entry name" value="Mlo"/>
</dbReference>
<comment type="caution">
    <text evidence="11">The sequence shown here is derived from an EMBL/GenBank/DDBJ whole genome shotgun (WGS) entry which is preliminary data.</text>
</comment>
<evidence type="ECO:0000256" key="9">
    <source>
        <dbReference type="SAM" id="MobiDB-lite"/>
    </source>
</evidence>
<feature type="transmembrane region" description="Helical" evidence="10">
    <location>
        <begin position="14"/>
        <end position="37"/>
    </location>
</feature>
<comment type="domain">
    <text evidence="8">The C-terminus contains a calmodulin-binding domain, which binds calmodulin in a calcium-dependent fashion.</text>
</comment>
<proteinExistence type="inferred from homology"/>
<dbReference type="GO" id="GO:0016020">
    <property type="term" value="C:membrane"/>
    <property type="evidence" value="ECO:0007669"/>
    <property type="project" value="UniProtKB-SubCell"/>
</dbReference>
<protein>
    <recommendedName>
        <fullName evidence="8">MLO-like protein</fullName>
    </recommendedName>
</protein>
<feature type="transmembrane region" description="Helical" evidence="10">
    <location>
        <begin position="262"/>
        <end position="278"/>
    </location>
</feature>
<evidence type="ECO:0000313" key="11">
    <source>
        <dbReference type="EMBL" id="OAY33988.1"/>
    </source>
</evidence>